<protein>
    <submittedName>
        <fullName evidence="1">Uncharacterized protein</fullName>
    </submittedName>
</protein>
<dbReference type="InterPro" id="IPR025503">
    <property type="entry name" value="DUF4391"/>
</dbReference>
<proteinExistence type="predicted"/>
<dbReference type="HOGENOM" id="CLU_1145960_0_0_2"/>
<reference evidence="1 2" key="1">
    <citation type="journal article" date="2009" name="Stand. Genomic Sci.">
        <title>Complete genome sequence of Methanocorpusculum labreanum type strain Z.</title>
        <authorList>
            <person name="Anderson I.J."/>
            <person name="Sieprawska-Lupa M."/>
            <person name="Goltsman E."/>
            <person name="Lapidus A."/>
            <person name="Copeland A."/>
            <person name="Glavina Del Rio T."/>
            <person name="Tice H."/>
            <person name="Dalin E."/>
            <person name="Barry K."/>
            <person name="Pitluck S."/>
            <person name="Hauser L."/>
            <person name="Land M."/>
            <person name="Lucas S."/>
            <person name="Richardson P."/>
            <person name="Whitman W.B."/>
            <person name="Kyrpides N.C."/>
        </authorList>
    </citation>
    <scope>NUCLEOTIDE SEQUENCE [LARGE SCALE GENOMIC DNA]</scope>
    <source>
        <strain evidence="2">ATCC 43576 / DSM 4855 / Z</strain>
    </source>
</reference>
<dbReference type="Pfam" id="PF14335">
    <property type="entry name" value="DUF4391"/>
    <property type="match status" value="1"/>
</dbReference>
<organism evidence="1 2">
    <name type="scientific">Methanocorpusculum labreanum (strain ATCC 43576 / DSM 4855 / Z)</name>
    <dbReference type="NCBI Taxonomy" id="410358"/>
    <lineage>
        <taxon>Archaea</taxon>
        <taxon>Methanobacteriati</taxon>
        <taxon>Methanobacteriota</taxon>
        <taxon>Stenosarchaea group</taxon>
        <taxon>Methanomicrobia</taxon>
        <taxon>Methanomicrobiales</taxon>
        <taxon>Methanocorpusculaceae</taxon>
        <taxon>Methanocorpusculum</taxon>
    </lineage>
</organism>
<keyword evidence="2" id="KW-1185">Reference proteome</keyword>
<accession>A2SSR5</accession>
<name>A2SSR5_METLZ</name>
<dbReference type="AlphaFoldDB" id="A2SSR5"/>
<evidence type="ECO:0000313" key="2">
    <source>
        <dbReference type="Proteomes" id="UP000000365"/>
    </source>
</evidence>
<gene>
    <name evidence="1" type="ordered locus">Mlab_1202</name>
</gene>
<dbReference type="Proteomes" id="UP000000365">
    <property type="component" value="Chromosome"/>
</dbReference>
<sequence length="241" mass="27625">MSQMLGIPDECSVERNLDVKRLPLSEVKPGERNRFRDVVRELKVSAVLTDKVLPAYTTERCIVQAVQVFEVRVNSLRSAPFVCGVLQKMTKTLCIIFVRDDHQEQFSFALKRLNLQYASEVVVTDQFLSVPRVSGVSGNGMRLMEMYAGWGVVVNMTSLYSWYLELMVKCFVITHRKVWSGMEGLLSSKVWYNSDDVLSMFSDLKRLVGLSEERGRSLSMGESVRLNGELREVYERLERYA</sequence>
<evidence type="ECO:0000313" key="1">
    <source>
        <dbReference type="EMBL" id="ABN07371.1"/>
    </source>
</evidence>
<dbReference type="EMBL" id="CP000559">
    <property type="protein sequence ID" value="ABN07371.1"/>
    <property type="molecule type" value="Genomic_DNA"/>
</dbReference>
<dbReference type="KEGG" id="mla:Mlab_1202"/>
<dbReference type="STRING" id="410358.Mlab_1202"/>